<dbReference type="AlphaFoldDB" id="A0A553NX45"/>
<dbReference type="Pfam" id="PF03567">
    <property type="entry name" value="Sulfotransfer_2"/>
    <property type="match status" value="1"/>
</dbReference>
<comment type="subcellular location">
    <subcellularLocation>
        <location evidence="1 9">Golgi apparatus membrane</location>
        <topology evidence="1 9">Single-pass type II membrane protein</topology>
    </subcellularLocation>
</comment>
<evidence type="ECO:0000256" key="7">
    <source>
        <dbReference type="ARBA" id="ARBA00023136"/>
    </source>
</evidence>
<dbReference type="GO" id="GO:0000139">
    <property type="term" value="C:Golgi membrane"/>
    <property type="evidence" value="ECO:0007669"/>
    <property type="project" value="UniProtKB-SubCell"/>
</dbReference>
<feature type="transmembrane region" description="Helical" evidence="9">
    <location>
        <begin position="29"/>
        <end position="49"/>
    </location>
</feature>
<evidence type="ECO:0000256" key="6">
    <source>
        <dbReference type="ARBA" id="ARBA00023034"/>
    </source>
</evidence>
<dbReference type="OrthoDB" id="2019940at2759"/>
<keyword evidence="4 9" id="KW-0812">Transmembrane</keyword>
<dbReference type="InterPro" id="IPR005331">
    <property type="entry name" value="Sulfotransferase"/>
</dbReference>
<evidence type="ECO:0000313" key="11">
    <source>
        <dbReference type="EMBL" id="TRY70004.1"/>
    </source>
</evidence>
<reference evidence="11 12" key="1">
    <citation type="journal article" date="2018" name="Nat. Ecol. Evol.">
        <title>Genomic signatures of mitonuclear coevolution across populations of Tigriopus californicus.</title>
        <authorList>
            <person name="Barreto F.S."/>
            <person name="Watson E.T."/>
            <person name="Lima T.G."/>
            <person name="Willett C.S."/>
            <person name="Edmands S."/>
            <person name="Li W."/>
            <person name="Burton R.S."/>
        </authorList>
    </citation>
    <scope>NUCLEOTIDE SEQUENCE [LARGE SCALE GENOMIC DNA]</scope>
    <source>
        <strain evidence="11 12">San Diego</strain>
    </source>
</reference>
<evidence type="ECO:0000256" key="5">
    <source>
        <dbReference type="ARBA" id="ARBA00022989"/>
    </source>
</evidence>
<feature type="region of interest" description="Disordered" evidence="10">
    <location>
        <begin position="76"/>
        <end position="96"/>
    </location>
</feature>
<keyword evidence="9" id="KW-0735">Signal-anchor</keyword>
<dbReference type="GO" id="GO:0016051">
    <property type="term" value="P:carbohydrate biosynthetic process"/>
    <property type="evidence" value="ECO:0007669"/>
    <property type="project" value="InterPro"/>
</dbReference>
<evidence type="ECO:0000256" key="3">
    <source>
        <dbReference type="ARBA" id="ARBA00022679"/>
    </source>
</evidence>
<proteinExistence type="inferred from homology"/>
<dbReference type="EC" id="2.8.2.-" evidence="9"/>
<dbReference type="OMA" id="PELMMEX"/>
<keyword evidence="5 9" id="KW-1133">Transmembrane helix</keyword>
<gene>
    <name evidence="11" type="ORF">TCAL_07330</name>
</gene>
<evidence type="ECO:0000256" key="4">
    <source>
        <dbReference type="ARBA" id="ARBA00022692"/>
    </source>
</evidence>
<accession>A0A553NX45</accession>
<evidence type="ECO:0000256" key="8">
    <source>
        <dbReference type="ARBA" id="ARBA00023180"/>
    </source>
</evidence>
<evidence type="ECO:0000256" key="10">
    <source>
        <dbReference type="SAM" id="MobiDB-lite"/>
    </source>
</evidence>
<evidence type="ECO:0000256" key="2">
    <source>
        <dbReference type="ARBA" id="ARBA00006339"/>
    </source>
</evidence>
<keyword evidence="6 9" id="KW-0333">Golgi apparatus</keyword>
<dbReference type="PANTHER" id="PTHR12137">
    <property type="entry name" value="CARBOHYDRATE SULFOTRANSFERASE"/>
    <property type="match status" value="1"/>
</dbReference>
<keyword evidence="8 9" id="KW-0325">Glycoprotein</keyword>
<protein>
    <recommendedName>
        <fullName evidence="9">Carbohydrate sulfotransferase</fullName>
        <ecNumber evidence="9">2.8.2.-</ecNumber>
    </recommendedName>
</protein>
<keyword evidence="3 9" id="KW-0808">Transferase</keyword>
<keyword evidence="9" id="KW-0119">Carbohydrate metabolism</keyword>
<organism evidence="11 12">
    <name type="scientific">Tigriopus californicus</name>
    <name type="common">Marine copepod</name>
    <dbReference type="NCBI Taxonomy" id="6832"/>
    <lineage>
        <taxon>Eukaryota</taxon>
        <taxon>Metazoa</taxon>
        <taxon>Ecdysozoa</taxon>
        <taxon>Arthropoda</taxon>
        <taxon>Crustacea</taxon>
        <taxon>Multicrustacea</taxon>
        <taxon>Hexanauplia</taxon>
        <taxon>Copepoda</taxon>
        <taxon>Harpacticoida</taxon>
        <taxon>Harpacticidae</taxon>
        <taxon>Tigriopus</taxon>
    </lineage>
</organism>
<dbReference type="PANTHER" id="PTHR12137:SF54">
    <property type="entry name" value="CARBOHYDRATE SULFOTRANSFERASE"/>
    <property type="match status" value="1"/>
</dbReference>
<keyword evidence="12" id="KW-1185">Reference proteome</keyword>
<evidence type="ECO:0000256" key="9">
    <source>
        <dbReference type="RuleBase" id="RU364020"/>
    </source>
</evidence>
<dbReference type="EMBL" id="VCGU01000009">
    <property type="protein sequence ID" value="TRY70004.1"/>
    <property type="molecule type" value="Genomic_DNA"/>
</dbReference>
<comment type="caution">
    <text evidence="11">The sequence shown here is derived from an EMBL/GenBank/DDBJ whole genome shotgun (WGS) entry which is preliminary data.</text>
</comment>
<sequence length="395" mass="45296">MTNKRQGLTKKTNLPSKVQHQGSKMSKVVNFYSVGLVCSLSMALVAYQYSGTSMEDVGEQIALKLLEILPRKQQENFDSFPTSSSNDSDEVNPRQRVVTETEDAILLTKESKFNPVGHYNAKQAMEKRYEGLQNICMKYSDFMRPERAMLSQVVPYERYIYDPQSDLAMCKLDRVAKASFVTFFNRGYVGGTTVDGKKSNFKSNFPRSLKDARKAIIVRHPLERLVSAYRSKYEKVFNAHTNEEEGGEITFQDFVDIILRGPMEYAEFLEENNLHGQSVAIDTGMIDGLGDSAAWDPYWKQCGVCNPLNQPHYILHLDHIKEDSKVFAELLGNRSGQLDWTETLWQPKSGIREIEEHYFSQISKNDIRDLFDKYRLDHELFGFSPDYYIALGQDS</sequence>
<dbReference type="Proteomes" id="UP000318571">
    <property type="component" value="Chromosome 9"/>
</dbReference>
<comment type="similarity">
    <text evidence="2 9">Belongs to the sulfotransferase 2 family.</text>
</comment>
<feature type="compositionally biased region" description="Polar residues" evidence="10">
    <location>
        <begin position="76"/>
        <end position="86"/>
    </location>
</feature>
<keyword evidence="7 9" id="KW-0472">Membrane</keyword>
<dbReference type="InterPro" id="IPR018011">
    <property type="entry name" value="Carb_sulfotrans_8-10"/>
</dbReference>
<name>A0A553NX45_TIGCA</name>
<evidence type="ECO:0000256" key="1">
    <source>
        <dbReference type="ARBA" id="ARBA00004323"/>
    </source>
</evidence>
<evidence type="ECO:0000313" key="12">
    <source>
        <dbReference type="Proteomes" id="UP000318571"/>
    </source>
</evidence>
<dbReference type="GO" id="GO:0008146">
    <property type="term" value="F:sulfotransferase activity"/>
    <property type="evidence" value="ECO:0007669"/>
    <property type="project" value="InterPro"/>
</dbReference>